<keyword evidence="6 17" id="KW-0547">Nucleotide-binding</keyword>
<keyword evidence="13" id="KW-0511">Multifunctional enzyme</keyword>
<comment type="similarity">
    <text evidence="4 19">In the C-terminal section; belongs to the NnrD/CARKD family.</text>
</comment>
<feature type="binding site" evidence="17">
    <location>
        <begin position="415"/>
        <end position="419"/>
    </location>
    <ligand>
        <name>AMP</name>
        <dbReference type="ChEBI" id="CHEBI:456215"/>
    </ligand>
</feature>
<feature type="binding site" evidence="17">
    <location>
        <position position="445"/>
    </location>
    <ligand>
        <name>(6S)-NADPHX</name>
        <dbReference type="ChEBI" id="CHEBI:64076"/>
    </ligand>
</feature>
<evidence type="ECO:0000256" key="5">
    <source>
        <dbReference type="ARBA" id="ARBA00022723"/>
    </source>
</evidence>
<organism evidence="22 23">
    <name type="scientific">Sphingobacterium corticibacterium</name>
    <dbReference type="NCBI Taxonomy" id="2484746"/>
    <lineage>
        <taxon>Bacteria</taxon>
        <taxon>Pseudomonadati</taxon>
        <taxon>Bacteroidota</taxon>
        <taxon>Sphingobacteriia</taxon>
        <taxon>Sphingobacteriales</taxon>
        <taxon>Sphingobacteriaceae</taxon>
        <taxon>Sphingobacterium</taxon>
    </lineage>
</organism>
<evidence type="ECO:0000256" key="6">
    <source>
        <dbReference type="ARBA" id="ARBA00022741"/>
    </source>
</evidence>
<feature type="binding site" evidence="17">
    <location>
        <position position="380"/>
    </location>
    <ligand>
        <name>(6S)-NADPHX</name>
        <dbReference type="ChEBI" id="CHEBI:64076"/>
    </ligand>
</feature>
<dbReference type="PROSITE" id="PS01050">
    <property type="entry name" value="YJEF_C_2"/>
    <property type="match status" value="1"/>
</dbReference>
<comment type="similarity">
    <text evidence="17">Belongs to the NnrD/CARKD family.</text>
</comment>
<evidence type="ECO:0000256" key="14">
    <source>
        <dbReference type="ARBA" id="ARBA00025153"/>
    </source>
</evidence>
<feature type="domain" description="YjeF N-terminal" evidence="21">
    <location>
        <begin position="9"/>
        <end position="215"/>
    </location>
</feature>
<dbReference type="PIRSF" id="PIRSF017184">
    <property type="entry name" value="Nnr"/>
    <property type="match status" value="1"/>
</dbReference>
<feature type="binding site" evidence="18">
    <location>
        <position position="160"/>
    </location>
    <ligand>
        <name>K(+)</name>
        <dbReference type="ChEBI" id="CHEBI:29103"/>
    </ligand>
</feature>
<comment type="function">
    <text evidence="18">Catalyzes the epimerization of the S- and R-forms of NAD(P)HX, a damaged form of NAD(P)H that is a result of enzymatic or heat-dependent hydration. This is a prerequisite for the S-specific NAD(P)H-hydrate dehydratase to allow the repair of both epimers of NAD(P)HX.</text>
</comment>
<dbReference type="NCBIfam" id="TIGR00197">
    <property type="entry name" value="yjeF_nterm"/>
    <property type="match status" value="1"/>
</dbReference>
<comment type="cofactor">
    <cofactor evidence="18 19">
        <name>K(+)</name>
        <dbReference type="ChEBI" id="CHEBI:29103"/>
    </cofactor>
    <text evidence="18 19">Binds 1 potassium ion per subunit.</text>
</comment>
<evidence type="ECO:0000313" key="23">
    <source>
        <dbReference type="Proteomes" id="UP000292855"/>
    </source>
</evidence>
<comment type="cofactor">
    <cofactor evidence="17">
        <name>Mg(2+)</name>
        <dbReference type="ChEBI" id="CHEBI:18420"/>
    </cofactor>
</comment>
<dbReference type="GO" id="GO:0046872">
    <property type="term" value="F:metal ion binding"/>
    <property type="evidence" value="ECO:0007669"/>
    <property type="project" value="UniProtKB-UniRule"/>
</dbReference>
<evidence type="ECO:0000259" key="21">
    <source>
        <dbReference type="PROSITE" id="PS51385"/>
    </source>
</evidence>
<evidence type="ECO:0000256" key="1">
    <source>
        <dbReference type="ARBA" id="ARBA00000013"/>
    </source>
</evidence>
<dbReference type="GO" id="GO:0052856">
    <property type="term" value="F:NAD(P)HX epimerase activity"/>
    <property type="evidence" value="ECO:0007669"/>
    <property type="project" value="UniProtKB-UniRule"/>
</dbReference>
<dbReference type="GO" id="GO:0046496">
    <property type="term" value="P:nicotinamide nucleotide metabolic process"/>
    <property type="evidence" value="ECO:0007669"/>
    <property type="project" value="UniProtKB-UniRule"/>
</dbReference>
<comment type="catalytic activity">
    <reaction evidence="1 18 19">
        <text>(6R)-NADHX = (6S)-NADHX</text>
        <dbReference type="Rhea" id="RHEA:32215"/>
        <dbReference type="ChEBI" id="CHEBI:64074"/>
        <dbReference type="ChEBI" id="CHEBI:64075"/>
        <dbReference type="EC" id="5.1.99.6"/>
    </reaction>
</comment>
<evidence type="ECO:0000256" key="9">
    <source>
        <dbReference type="ARBA" id="ARBA00022958"/>
    </source>
</evidence>
<feature type="binding site" evidence="18">
    <location>
        <position position="157"/>
    </location>
    <ligand>
        <name>(6S)-NADPHX</name>
        <dbReference type="ChEBI" id="CHEBI:64076"/>
    </ligand>
</feature>
<dbReference type="OrthoDB" id="9806925at2"/>
<dbReference type="Gene3D" id="3.40.50.10260">
    <property type="entry name" value="YjeF N-terminal domain"/>
    <property type="match status" value="1"/>
</dbReference>
<gene>
    <name evidence="17" type="primary">nnrD</name>
    <name evidence="18" type="synonym">nnrE</name>
    <name evidence="22" type="ORF">EWE74_01775</name>
</gene>
<evidence type="ECO:0000256" key="18">
    <source>
        <dbReference type="HAMAP-Rule" id="MF_01966"/>
    </source>
</evidence>
<feature type="binding site" evidence="18">
    <location>
        <position position="124"/>
    </location>
    <ligand>
        <name>K(+)</name>
        <dbReference type="ChEBI" id="CHEBI:29103"/>
    </ligand>
</feature>
<dbReference type="InterPro" id="IPR017953">
    <property type="entry name" value="Carbohydrate_kinase_pred_CS"/>
</dbReference>
<feature type="binding site" evidence="18">
    <location>
        <position position="59"/>
    </location>
    <ligand>
        <name>K(+)</name>
        <dbReference type="ChEBI" id="CHEBI:29103"/>
    </ligand>
</feature>
<feature type="domain" description="YjeF C-terminal" evidence="20">
    <location>
        <begin position="225"/>
        <end position="504"/>
    </location>
</feature>
<dbReference type="InterPro" id="IPR030677">
    <property type="entry name" value="Nnr"/>
</dbReference>
<dbReference type="InterPro" id="IPR000631">
    <property type="entry name" value="CARKD"/>
</dbReference>
<sequence>MKILSATDIYKWEQATMASQHLAPATLMERAADALSQAIQQYVGERQASFVILCGFGNNGGDGLAVGRMLSLAGHTVKIYLLEHTSYSTENKINQQRLHEMGIPISSLSPKSILEFPTKSILIDALFGYGLSRPMDEHWKPLLHQINTASNPILSVDIPSGLFADRPTPADVPIVQAHITYTFACPKLSLLCPKYAIFTGNFQVLDIGLDKNIENTLSTRYLYTQKEDVQIIASPLSKFSHKGTYGHTYIVGGHYGSIGAIILASKAALRTGCGLVTAYIPACGYSILQSVFPEAQVQTDPLETHISMFPENITDYQAVGIGMGMGTHQDTAGALRKLLEWFRLKPKTPALLFDADAINILAKNPDWHALIPPNSILTPHPKELERLIGSWQEDFEKIEKVRDWSHRHEQIVVIKGANTAIVLPDGTVHFNSTGNPGMATGGSGDVLSGIITSLLAQGHTAVDAALLGVYLHGLAGDIAALSIHEKSITATDIITHLSGAWQHLQNPHV</sequence>
<dbReference type="SUPFAM" id="SSF64153">
    <property type="entry name" value="YjeF N-terminal domain-like"/>
    <property type="match status" value="1"/>
</dbReference>
<dbReference type="EC" id="5.1.99.6" evidence="19"/>
<comment type="subunit">
    <text evidence="17">Homotetramer.</text>
</comment>
<dbReference type="InterPro" id="IPR004443">
    <property type="entry name" value="YjeF_N_dom"/>
</dbReference>
<evidence type="ECO:0000256" key="16">
    <source>
        <dbReference type="ARBA" id="ARBA00049209"/>
    </source>
</evidence>
<dbReference type="InterPro" id="IPR036652">
    <property type="entry name" value="YjeF_N_dom_sf"/>
</dbReference>
<protein>
    <recommendedName>
        <fullName evidence="19">Bifunctional NAD(P)H-hydrate repair enzyme</fullName>
    </recommendedName>
    <alternativeName>
        <fullName evidence="19">Nicotinamide nucleotide repair protein</fullName>
    </alternativeName>
    <domain>
        <recommendedName>
            <fullName evidence="19">ADP-dependent (S)-NAD(P)H-hydrate dehydratase</fullName>
            <ecNumber evidence="19">4.2.1.136</ecNumber>
        </recommendedName>
        <alternativeName>
            <fullName evidence="19">ADP-dependent NAD(P)HX dehydratase</fullName>
        </alternativeName>
    </domain>
    <domain>
        <recommendedName>
            <fullName evidence="19">NAD(P)H-hydrate epimerase</fullName>
            <ecNumber evidence="19">5.1.99.6</ecNumber>
        </recommendedName>
    </domain>
</protein>
<dbReference type="EC" id="4.2.1.136" evidence="19"/>
<dbReference type="GO" id="GO:0052855">
    <property type="term" value="F:ADP-dependent NAD(P)H-hydrate dehydratase activity"/>
    <property type="evidence" value="ECO:0007669"/>
    <property type="project" value="UniProtKB-UniRule"/>
</dbReference>
<comment type="caution">
    <text evidence="18">Lacks conserved residue(s) required for the propagation of feature annotation.</text>
</comment>
<dbReference type="InterPro" id="IPR029056">
    <property type="entry name" value="Ribokinase-like"/>
</dbReference>
<evidence type="ECO:0000259" key="20">
    <source>
        <dbReference type="PROSITE" id="PS51383"/>
    </source>
</evidence>
<evidence type="ECO:0000313" key="22">
    <source>
        <dbReference type="EMBL" id="RZF61595.1"/>
    </source>
</evidence>
<dbReference type="HAMAP" id="MF_01965">
    <property type="entry name" value="NADHX_dehydratase"/>
    <property type="match status" value="1"/>
</dbReference>
<keyword evidence="11 18" id="KW-0413">Isomerase</keyword>
<dbReference type="GO" id="GO:0005524">
    <property type="term" value="F:ATP binding"/>
    <property type="evidence" value="ECO:0007669"/>
    <property type="project" value="UniProtKB-UniRule"/>
</dbReference>
<dbReference type="Gene3D" id="3.40.1190.20">
    <property type="match status" value="1"/>
</dbReference>
<dbReference type="Pfam" id="PF01256">
    <property type="entry name" value="Carb_kinase"/>
    <property type="match status" value="1"/>
</dbReference>
<keyword evidence="12 17" id="KW-0456">Lyase</keyword>
<keyword evidence="7 17" id="KW-0067">ATP-binding</keyword>
<dbReference type="SUPFAM" id="SSF53613">
    <property type="entry name" value="Ribokinase-like"/>
    <property type="match status" value="1"/>
</dbReference>
<dbReference type="RefSeq" id="WP_130139824.1">
    <property type="nucleotide sequence ID" value="NZ_SGIT01000001.1"/>
</dbReference>
<comment type="catalytic activity">
    <reaction evidence="16 17 19">
        <text>(6S)-NADPHX + ADP = AMP + phosphate + NADPH + H(+)</text>
        <dbReference type="Rhea" id="RHEA:32235"/>
        <dbReference type="ChEBI" id="CHEBI:15378"/>
        <dbReference type="ChEBI" id="CHEBI:43474"/>
        <dbReference type="ChEBI" id="CHEBI:57783"/>
        <dbReference type="ChEBI" id="CHEBI:64076"/>
        <dbReference type="ChEBI" id="CHEBI:456215"/>
        <dbReference type="ChEBI" id="CHEBI:456216"/>
        <dbReference type="EC" id="4.2.1.136"/>
    </reaction>
</comment>
<dbReference type="PROSITE" id="PS51383">
    <property type="entry name" value="YJEF_C_3"/>
    <property type="match status" value="1"/>
</dbReference>
<comment type="catalytic activity">
    <reaction evidence="15 17 19">
        <text>(6S)-NADHX + ADP = AMP + phosphate + NADH + H(+)</text>
        <dbReference type="Rhea" id="RHEA:32223"/>
        <dbReference type="ChEBI" id="CHEBI:15378"/>
        <dbReference type="ChEBI" id="CHEBI:43474"/>
        <dbReference type="ChEBI" id="CHEBI:57945"/>
        <dbReference type="ChEBI" id="CHEBI:64074"/>
        <dbReference type="ChEBI" id="CHEBI:456215"/>
        <dbReference type="ChEBI" id="CHEBI:456216"/>
        <dbReference type="EC" id="4.2.1.136"/>
    </reaction>
</comment>
<evidence type="ECO:0000256" key="13">
    <source>
        <dbReference type="ARBA" id="ARBA00023268"/>
    </source>
</evidence>
<comment type="function">
    <text evidence="17">Catalyzes the dehydration of the S-form of NAD(P)HX at the expense of ADP, which is converted to AMP. Together with NAD(P)HX epimerase, which catalyzes the epimerization of the S- and R-forms, the enzyme allows the repair of both epimers of NAD(P)HX, a damaged form of NAD(P)H that is a result of enzymatic or heat-dependent hydration.</text>
</comment>
<keyword evidence="9 18" id="KW-0630">Potassium</keyword>
<evidence type="ECO:0000256" key="3">
    <source>
        <dbReference type="ARBA" id="ARBA00006001"/>
    </source>
</evidence>
<evidence type="ECO:0000256" key="2">
    <source>
        <dbReference type="ARBA" id="ARBA00000909"/>
    </source>
</evidence>
<evidence type="ECO:0000256" key="12">
    <source>
        <dbReference type="ARBA" id="ARBA00023239"/>
    </source>
</evidence>
<feature type="binding site" evidence="18">
    <location>
        <begin position="128"/>
        <end position="134"/>
    </location>
    <ligand>
        <name>(6S)-NADPHX</name>
        <dbReference type="ChEBI" id="CHEBI:64076"/>
    </ligand>
</feature>
<name>A0A4Q6XPH4_9SPHI</name>
<dbReference type="EMBL" id="SGIT01000001">
    <property type="protein sequence ID" value="RZF61595.1"/>
    <property type="molecule type" value="Genomic_DNA"/>
</dbReference>
<dbReference type="PANTHER" id="PTHR12592">
    <property type="entry name" value="ATP-DEPENDENT (S)-NAD(P)H-HYDRATE DEHYDRATASE FAMILY MEMBER"/>
    <property type="match status" value="1"/>
</dbReference>
<feature type="binding site" evidence="18">
    <location>
        <begin position="58"/>
        <end position="62"/>
    </location>
    <ligand>
        <name>(6S)-NADPHX</name>
        <dbReference type="ChEBI" id="CHEBI:64076"/>
    </ligand>
</feature>
<dbReference type="AlphaFoldDB" id="A0A4Q6XPH4"/>
<keyword evidence="23" id="KW-1185">Reference proteome</keyword>
<comment type="caution">
    <text evidence="22">The sequence shown here is derived from an EMBL/GenBank/DDBJ whole genome shotgun (WGS) entry which is preliminary data.</text>
</comment>
<evidence type="ECO:0000256" key="10">
    <source>
        <dbReference type="ARBA" id="ARBA00023027"/>
    </source>
</evidence>
<feature type="binding site" evidence="17">
    <location>
        <position position="324"/>
    </location>
    <ligand>
        <name>(6S)-NADPHX</name>
        <dbReference type="ChEBI" id="CHEBI:64076"/>
    </ligand>
</feature>
<evidence type="ECO:0000256" key="17">
    <source>
        <dbReference type="HAMAP-Rule" id="MF_01965"/>
    </source>
</evidence>
<comment type="similarity">
    <text evidence="3 19">In the N-terminal section; belongs to the NnrE/AIBP family.</text>
</comment>
<evidence type="ECO:0000256" key="19">
    <source>
        <dbReference type="PIRNR" id="PIRNR017184"/>
    </source>
</evidence>
<keyword evidence="10 17" id="KW-0520">NAD</keyword>
<comment type="similarity">
    <text evidence="18">Belongs to the NnrE/AIBP family.</text>
</comment>
<dbReference type="CDD" id="cd01171">
    <property type="entry name" value="YXKO-related"/>
    <property type="match status" value="1"/>
</dbReference>
<keyword evidence="5 18" id="KW-0479">Metal-binding</keyword>
<evidence type="ECO:0000256" key="8">
    <source>
        <dbReference type="ARBA" id="ARBA00022857"/>
    </source>
</evidence>
<dbReference type="PANTHER" id="PTHR12592:SF0">
    <property type="entry name" value="ATP-DEPENDENT (S)-NAD(P)H-HYDRATE DEHYDRATASE"/>
    <property type="match status" value="1"/>
</dbReference>
<reference evidence="22 23" key="1">
    <citation type="submission" date="2019-02" db="EMBL/GenBank/DDBJ databases">
        <authorList>
            <person name="Li Y."/>
        </authorList>
    </citation>
    <scope>NUCLEOTIDE SEQUENCE [LARGE SCALE GENOMIC DNA]</scope>
    <source>
        <strain evidence="22 23">30C10-4-7</strain>
    </source>
</reference>
<evidence type="ECO:0000256" key="11">
    <source>
        <dbReference type="ARBA" id="ARBA00023235"/>
    </source>
</evidence>
<dbReference type="Proteomes" id="UP000292855">
    <property type="component" value="Unassembled WGS sequence"/>
</dbReference>
<keyword evidence="8 17" id="KW-0521">NADP</keyword>
<comment type="catalytic activity">
    <reaction evidence="2 18 19">
        <text>(6R)-NADPHX = (6S)-NADPHX</text>
        <dbReference type="Rhea" id="RHEA:32227"/>
        <dbReference type="ChEBI" id="CHEBI:64076"/>
        <dbReference type="ChEBI" id="CHEBI:64077"/>
        <dbReference type="EC" id="5.1.99.6"/>
    </reaction>
</comment>
<dbReference type="HAMAP" id="MF_01966">
    <property type="entry name" value="NADHX_epimerase"/>
    <property type="match status" value="1"/>
</dbReference>
<feature type="binding site" evidence="17">
    <location>
        <position position="260"/>
    </location>
    <ligand>
        <name>(6S)-NADPHX</name>
        <dbReference type="ChEBI" id="CHEBI:64076"/>
    </ligand>
</feature>
<dbReference type="Pfam" id="PF03853">
    <property type="entry name" value="YjeF_N"/>
    <property type="match status" value="1"/>
</dbReference>
<evidence type="ECO:0000256" key="15">
    <source>
        <dbReference type="ARBA" id="ARBA00048238"/>
    </source>
</evidence>
<accession>A0A4Q6XPH4</accession>
<dbReference type="GO" id="GO:0110051">
    <property type="term" value="P:metabolite repair"/>
    <property type="evidence" value="ECO:0007669"/>
    <property type="project" value="TreeGrafter"/>
</dbReference>
<evidence type="ECO:0000256" key="4">
    <source>
        <dbReference type="ARBA" id="ARBA00009524"/>
    </source>
</evidence>
<proteinExistence type="inferred from homology"/>
<dbReference type="PROSITE" id="PS51385">
    <property type="entry name" value="YJEF_N"/>
    <property type="match status" value="1"/>
</dbReference>
<comment type="function">
    <text evidence="14 19">Bifunctional enzyme that catalyzes the epimerization of the S- and R-forms of NAD(P)HX and the dehydration of the S-form of NAD(P)HX at the expense of ADP, which is converted to AMP. This allows the repair of both epimers of NAD(P)HX, a damaged form of NAD(P)H that is a result of enzymatic or heat-dependent hydration.</text>
</comment>
<dbReference type="NCBIfam" id="TIGR00196">
    <property type="entry name" value="yjeF_cterm"/>
    <property type="match status" value="1"/>
</dbReference>
<feature type="binding site" evidence="17">
    <location>
        <position position="444"/>
    </location>
    <ligand>
        <name>AMP</name>
        <dbReference type="ChEBI" id="CHEBI:456215"/>
    </ligand>
</feature>
<evidence type="ECO:0000256" key="7">
    <source>
        <dbReference type="ARBA" id="ARBA00022840"/>
    </source>
</evidence>